<evidence type="ECO:0000313" key="2">
    <source>
        <dbReference type="Proteomes" id="UP000499080"/>
    </source>
</evidence>
<protein>
    <submittedName>
        <fullName evidence="1">Uncharacterized protein</fullName>
    </submittedName>
</protein>
<comment type="caution">
    <text evidence="1">The sequence shown here is derived from an EMBL/GenBank/DDBJ whole genome shotgun (WGS) entry which is preliminary data.</text>
</comment>
<gene>
    <name evidence="1" type="ORF">AVEN_34146_1</name>
</gene>
<dbReference type="EMBL" id="BGPR01020139">
    <property type="protein sequence ID" value="GBN83913.1"/>
    <property type="molecule type" value="Genomic_DNA"/>
</dbReference>
<dbReference type="AlphaFoldDB" id="A0A4Y2S7Q0"/>
<organism evidence="1 2">
    <name type="scientific">Araneus ventricosus</name>
    <name type="common">Orbweaver spider</name>
    <name type="synonym">Epeira ventricosa</name>
    <dbReference type="NCBI Taxonomy" id="182803"/>
    <lineage>
        <taxon>Eukaryota</taxon>
        <taxon>Metazoa</taxon>
        <taxon>Ecdysozoa</taxon>
        <taxon>Arthropoda</taxon>
        <taxon>Chelicerata</taxon>
        <taxon>Arachnida</taxon>
        <taxon>Araneae</taxon>
        <taxon>Araneomorphae</taxon>
        <taxon>Entelegynae</taxon>
        <taxon>Araneoidea</taxon>
        <taxon>Araneidae</taxon>
        <taxon>Araneus</taxon>
    </lineage>
</organism>
<reference evidence="1 2" key="1">
    <citation type="journal article" date="2019" name="Sci. Rep.">
        <title>Orb-weaving spider Araneus ventricosus genome elucidates the spidroin gene catalogue.</title>
        <authorList>
            <person name="Kono N."/>
            <person name="Nakamura H."/>
            <person name="Ohtoshi R."/>
            <person name="Moran D.A.P."/>
            <person name="Shinohara A."/>
            <person name="Yoshida Y."/>
            <person name="Fujiwara M."/>
            <person name="Mori M."/>
            <person name="Tomita M."/>
            <person name="Arakawa K."/>
        </authorList>
    </citation>
    <scope>NUCLEOTIDE SEQUENCE [LARGE SCALE GENOMIC DNA]</scope>
</reference>
<proteinExistence type="predicted"/>
<accession>A0A4Y2S7Q0</accession>
<keyword evidence="2" id="KW-1185">Reference proteome</keyword>
<name>A0A4Y2S7Q0_ARAVE</name>
<dbReference type="Proteomes" id="UP000499080">
    <property type="component" value="Unassembled WGS sequence"/>
</dbReference>
<evidence type="ECO:0000313" key="1">
    <source>
        <dbReference type="EMBL" id="GBN83913.1"/>
    </source>
</evidence>
<sequence>MATRSPALILDLLQQLSFTNLHGRALCVYFAENCTVTALKLSNGLVKVLDNHDILAMPSFLQQPEE</sequence>